<protein>
    <submittedName>
        <fullName evidence="12">Response regulator</fullName>
    </submittedName>
</protein>
<feature type="DNA-binding region" description="OmpR/PhoB-type" evidence="9">
    <location>
        <begin position="131"/>
        <end position="230"/>
    </location>
</feature>
<dbReference type="Gene3D" id="1.10.10.10">
    <property type="entry name" value="Winged helix-like DNA-binding domain superfamily/Winged helix DNA-binding domain"/>
    <property type="match status" value="1"/>
</dbReference>
<evidence type="ECO:0000256" key="6">
    <source>
        <dbReference type="ARBA" id="ARBA00023125"/>
    </source>
</evidence>
<keyword evidence="7" id="KW-0804">Transcription</keyword>
<evidence type="ECO:0000256" key="5">
    <source>
        <dbReference type="ARBA" id="ARBA00023015"/>
    </source>
</evidence>
<evidence type="ECO:0000256" key="3">
    <source>
        <dbReference type="ARBA" id="ARBA00022553"/>
    </source>
</evidence>
<dbReference type="InterPro" id="IPR016032">
    <property type="entry name" value="Sig_transdc_resp-reg_C-effctor"/>
</dbReference>
<keyword evidence="4" id="KW-0902">Two-component regulatory system</keyword>
<keyword evidence="2" id="KW-0963">Cytoplasm</keyword>
<evidence type="ECO:0000256" key="2">
    <source>
        <dbReference type="ARBA" id="ARBA00022490"/>
    </source>
</evidence>
<comment type="caution">
    <text evidence="12">The sequence shown here is derived from an EMBL/GenBank/DDBJ whole genome shotgun (WGS) entry which is preliminary data.</text>
</comment>
<keyword evidence="3 8" id="KW-0597">Phosphoprotein</keyword>
<dbReference type="GO" id="GO:0005829">
    <property type="term" value="C:cytosol"/>
    <property type="evidence" value="ECO:0007669"/>
    <property type="project" value="TreeGrafter"/>
</dbReference>
<dbReference type="PROSITE" id="PS50110">
    <property type="entry name" value="RESPONSE_REGULATORY"/>
    <property type="match status" value="1"/>
</dbReference>
<dbReference type="EMBL" id="SMOD01000031">
    <property type="protein sequence ID" value="TDG04177.1"/>
    <property type="molecule type" value="Genomic_DNA"/>
</dbReference>
<dbReference type="InterPro" id="IPR001867">
    <property type="entry name" value="OmpR/PhoB-type_DNA-bd"/>
</dbReference>
<gene>
    <name evidence="12" type="ORF">E1N52_31325</name>
</gene>
<dbReference type="SUPFAM" id="SSF46894">
    <property type="entry name" value="C-terminal effector domain of the bipartite response regulators"/>
    <property type="match status" value="1"/>
</dbReference>
<evidence type="ECO:0000256" key="4">
    <source>
        <dbReference type="ARBA" id="ARBA00023012"/>
    </source>
</evidence>
<dbReference type="CDD" id="cd00383">
    <property type="entry name" value="trans_reg_C"/>
    <property type="match status" value="1"/>
</dbReference>
<dbReference type="SUPFAM" id="SSF52172">
    <property type="entry name" value="CheY-like"/>
    <property type="match status" value="1"/>
</dbReference>
<dbReference type="CDD" id="cd17620">
    <property type="entry name" value="REC_OmpR_KdpE-like"/>
    <property type="match status" value="1"/>
</dbReference>
<dbReference type="GO" id="GO:0045893">
    <property type="term" value="P:positive regulation of DNA-templated transcription"/>
    <property type="evidence" value="ECO:0007669"/>
    <property type="project" value="UniProtKB-ARBA"/>
</dbReference>
<dbReference type="GO" id="GO:0032993">
    <property type="term" value="C:protein-DNA complex"/>
    <property type="evidence" value="ECO:0007669"/>
    <property type="project" value="TreeGrafter"/>
</dbReference>
<evidence type="ECO:0000256" key="7">
    <source>
        <dbReference type="ARBA" id="ARBA00023163"/>
    </source>
</evidence>
<dbReference type="Gene3D" id="6.10.250.690">
    <property type="match status" value="1"/>
</dbReference>
<dbReference type="PROSITE" id="PS51755">
    <property type="entry name" value="OMPR_PHOB"/>
    <property type="match status" value="1"/>
</dbReference>
<evidence type="ECO:0000256" key="8">
    <source>
        <dbReference type="PROSITE-ProRule" id="PRU00169"/>
    </source>
</evidence>
<feature type="domain" description="Response regulatory" evidence="10">
    <location>
        <begin position="5"/>
        <end position="118"/>
    </location>
</feature>
<dbReference type="Pfam" id="PF00072">
    <property type="entry name" value="Response_reg"/>
    <property type="match status" value="1"/>
</dbReference>
<evidence type="ECO:0000256" key="9">
    <source>
        <dbReference type="PROSITE-ProRule" id="PRU01091"/>
    </source>
</evidence>
<dbReference type="PANTHER" id="PTHR48111:SF50">
    <property type="entry name" value="KDP OPERON TRANSCRIPTIONAL REGULATORY PROTEIN KDPE"/>
    <property type="match status" value="1"/>
</dbReference>
<dbReference type="InterPro" id="IPR011006">
    <property type="entry name" value="CheY-like_superfamily"/>
</dbReference>
<accession>A0A4R5L728</accession>
<organism evidence="12 13">
    <name type="scientific">Paraburkholderia guartelaensis</name>
    <dbReference type="NCBI Taxonomy" id="2546446"/>
    <lineage>
        <taxon>Bacteria</taxon>
        <taxon>Pseudomonadati</taxon>
        <taxon>Pseudomonadota</taxon>
        <taxon>Betaproteobacteria</taxon>
        <taxon>Burkholderiales</taxon>
        <taxon>Burkholderiaceae</taxon>
        <taxon>Paraburkholderia</taxon>
    </lineage>
</organism>
<feature type="domain" description="OmpR/PhoB-type" evidence="11">
    <location>
        <begin position="131"/>
        <end position="230"/>
    </location>
</feature>
<keyword evidence="6 9" id="KW-0238">DNA-binding</keyword>
<evidence type="ECO:0000256" key="1">
    <source>
        <dbReference type="ARBA" id="ARBA00004496"/>
    </source>
</evidence>
<keyword evidence="5" id="KW-0805">Transcription regulation</keyword>
<dbReference type="Gene3D" id="3.40.50.2300">
    <property type="match status" value="1"/>
</dbReference>
<comment type="subcellular location">
    <subcellularLocation>
        <location evidence="1">Cytoplasm</location>
    </subcellularLocation>
</comment>
<sequence length="242" mass="26922">MSKPRVLIVEDEADIRRFVRMSLEREGMSVFEAADAAQGRVECSTRQPDLVIVDLGLPDEDGKALIRDLRGWSRTPVVVLSARDRESEKVEALNLGADDYLTKPFGVPELIARVKAQLRRASFVSGAGTGDATVQFGEIRVNLATYEVTRAGAPVHLTPTEFRLLAALIRGYGKVLTYRQLLLDVWGPTYVDRPQYLRVYMAGIRQKLEEDPARPRFLITELQVGYRLTGLESKGQCGTIGS</sequence>
<dbReference type="AlphaFoldDB" id="A0A4R5L728"/>
<dbReference type="GO" id="GO:0000156">
    <property type="term" value="F:phosphorelay response regulator activity"/>
    <property type="evidence" value="ECO:0007669"/>
    <property type="project" value="TreeGrafter"/>
</dbReference>
<evidence type="ECO:0000313" key="13">
    <source>
        <dbReference type="Proteomes" id="UP000295606"/>
    </source>
</evidence>
<proteinExistence type="predicted"/>
<dbReference type="GO" id="GO:0042802">
    <property type="term" value="F:identical protein binding"/>
    <property type="evidence" value="ECO:0007669"/>
    <property type="project" value="UniProtKB-ARBA"/>
</dbReference>
<evidence type="ECO:0000259" key="11">
    <source>
        <dbReference type="PROSITE" id="PS51755"/>
    </source>
</evidence>
<feature type="modified residue" description="4-aspartylphosphate" evidence="8">
    <location>
        <position position="54"/>
    </location>
</feature>
<dbReference type="OrthoDB" id="9802426at2"/>
<name>A0A4R5L728_9BURK</name>
<evidence type="ECO:0000313" key="12">
    <source>
        <dbReference type="EMBL" id="TDG04177.1"/>
    </source>
</evidence>
<evidence type="ECO:0000259" key="10">
    <source>
        <dbReference type="PROSITE" id="PS50110"/>
    </source>
</evidence>
<dbReference type="InterPro" id="IPR039420">
    <property type="entry name" value="WalR-like"/>
</dbReference>
<reference evidence="12 13" key="1">
    <citation type="submission" date="2019-03" db="EMBL/GenBank/DDBJ databases">
        <title>Paraburkholderia sp. isolated from native Mimosa gymnas in Guartela State Park, Brazil.</title>
        <authorList>
            <person name="Paulitsch F."/>
            <person name="Hungria M."/>
            <person name="Delamuta J.R.M."/>
            <person name="Ribeiro R.A."/>
            <person name="Dall'Agnol R."/>
            <person name="Silva J.S.B."/>
        </authorList>
    </citation>
    <scope>NUCLEOTIDE SEQUENCE [LARGE SCALE GENOMIC DNA]</scope>
    <source>
        <strain evidence="12 13">CNPSo 3008</strain>
    </source>
</reference>
<dbReference type="RefSeq" id="WP_133187156.1">
    <property type="nucleotide sequence ID" value="NZ_SMOD01000031.1"/>
</dbReference>
<dbReference type="InterPro" id="IPR036388">
    <property type="entry name" value="WH-like_DNA-bd_sf"/>
</dbReference>
<dbReference type="SMART" id="SM00448">
    <property type="entry name" value="REC"/>
    <property type="match status" value="1"/>
</dbReference>
<dbReference type="SMART" id="SM00862">
    <property type="entry name" value="Trans_reg_C"/>
    <property type="match status" value="1"/>
</dbReference>
<dbReference type="GO" id="GO:0000987">
    <property type="term" value="F:cis-regulatory region sequence-specific DNA binding"/>
    <property type="evidence" value="ECO:0007669"/>
    <property type="project" value="UniProtKB-ARBA"/>
</dbReference>
<dbReference type="Pfam" id="PF00486">
    <property type="entry name" value="Trans_reg_C"/>
    <property type="match status" value="1"/>
</dbReference>
<dbReference type="InterPro" id="IPR001789">
    <property type="entry name" value="Sig_transdc_resp-reg_receiver"/>
</dbReference>
<dbReference type="Proteomes" id="UP000295606">
    <property type="component" value="Unassembled WGS sequence"/>
</dbReference>
<dbReference type="FunFam" id="3.40.50.2300:FF:000021">
    <property type="entry name" value="Two-component system response regulator KdpE"/>
    <property type="match status" value="1"/>
</dbReference>
<dbReference type="PANTHER" id="PTHR48111">
    <property type="entry name" value="REGULATOR OF RPOS"/>
    <property type="match status" value="1"/>
</dbReference>